<protein>
    <submittedName>
        <fullName evidence="6">Aldehyde dehydrogenase</fullName>
    </submittedName>
</protein>
<dbReference type="PROSITE" id="PS00687">
    <property type="entry name" value="ALDEHYDE_DEHYDR_GLU"/>
    <property type="match status" value="1"/>
</dbReference>
<evidence type="ECO:0000256" key="2">
    <source>
        <dbReference type="ARBA" id="ARBA00023002"/>
    </source>
</evidence>
<keyword evidence="2 4" id="KW-0560">Oxidoreductase</keyword>
<reference evidence="7" key="1">
    <citation type="submission" date="2016-10" db="EMBL/GenBank/DDBJ databases">
        <title>Frankia sp. NRRL B-16386 Genome sequencing.</title>
        <authorList>
            <person name="Ghodhbane-Gtari F."/>
            <person name="Swanson E."/>
            <person name="Gueddou A."/>
            <person name="Hezbri K."/>
            <person name="Ktari K."/>
            <person name="Nouioui I."/>
            <person name="Morris K."/>
            <person name="Simpson S."/>
            <person name="Abebe-Akele F."/>
            <person name="Thomas K."/>
            <person name="Gtari M."/>
            <person name="Tisa L.S."/>
        </authorList>
    </citation>
    <scope>NUCLEOTIDE SEQUENCE [LARGE SCALE GENOMIC DNA]</scope>
    <source>
        <strain evidence="7">NRRL B-16386</strain>
    </source>
</reference>
<dbReference type="Gene3D" id="3.40.309.10">
    <property type="entry name" value="Aldehyde Dehydrogenase, Chain A, domain 2"/>
    <property type="match status" value="1"/>
</dbReference>
<dbReference type="InterPro" id="IPR016163">
    <property type="entry name" value="Ald_DH_C"/>
</dbReference>
<keyword evidence="7" id="KW-1185">Reference proteome</keyword>
<dbReference type="InterPro" id="IPR015590">
    <property type="entry name" value="Aldehyde_DH_dom"/>
</dbReference>
<dbReference type="OrthoDB" id="6882680at2"/>
<evidence type="ECO:0000256" key="4">
    <source>
        <dbReference type="RuleBase" id="RU003345"/>
    </source>
</evidence>
<dbReference type="InterPro" id="IPR029510">
    <property type="entry name" value="Ald_DH_CS_GLU"/>
</dbReference>
<dbReference type="InterPro" id="IPR016161">
    <property type="entry name" value="Ald_DH/histidinol_DH"/>
</dbReference>
<accession>A0A1V2II99</accession>
<dbReference type="FunFam" id="3.40.605.10:FF:000007">
    <property type="entry name" value="NAD/NADP-dependent betaine aldehyde dehydrogenase"/>
    <property type="match status" value="1"/>
</dbReference>
<dbReference type="RefSeq" id="WP_076813689.1">
    <property type="nucleotide sequence ID" value="NZ_MOMC01000008.1"/>
</dbReference>
<dbReference type="Gene3D" id="3.40.605.10">
    <property type="entry name" value="Aldehyde Dehydrogenase, Chain A, domain 1"/>
    <property type="match status" value="1"/>
</dbReference>
<dbReference type="GO" id="GO:0016620">
    <property type="term" value="F:oxidoreductase activity, acting on the aldehyde or oxo group of donors, NAD or NADP as acceptor"/>
    <property type="evidence" value="ECO:0007669"/>
    <property type="project" value="InterPro"/>
</dbReference>
<evidence type="ECO:0000313" key="6">
    <source>
        <dbReference type="EMBL" id="ONH32913.1"/>
    </source>
</evidence>
<dbReference type="InterPro" id="IPR016162">
    <property type="entry name" value="Ald_DH_N"/>
</dbReference>
<dbReference type="EMBL" id="MOMC01000008">
    <property type="protein sequence ID" value="ONH32913.1"/>
    <property type="molecule type" value="Genomic_DNA"/>
</dbReference>
<name>A0A1V2II99_9ACTN</name>
<organism evidence="6 7">
    <name type="scientific">Pseudofrankia asymbiotica</name>
    <dbReference type="NCBI Taxonomy" id="1834516"/>
    <lineage>
        <taxon>Bacteria</taxon>
        <taxon>Bacillati</taxon>
        <taxon>Actinomycetota</taxon>
        <taxon>Actinomycetes</taxon>
        <taxon>Frankiales</taxon>
        <taxon>Frankiaceae</taxon>
        <taxon>Pseudofrankia</taxon>
    </lineage>
</organism>
<evidence type="ECO:0000313" key="7">
    <source>
        <dbReference type="Proteomes" id="UP000188929"/>
    </source>
</evidence>
<dbReference type="PANTHER" id="PTHR11699">
    <property type="entry name" value="ALDEHYDE DEHYDROGENASE-RELATED"/>
    <property type="match status" value="1"/>
</dbReference>
<dbReference type="STRING" id="1834516.BL253_04300"/>
<sequence>MKIDRTVPVVHLHVGGEARAAGAGGSFEHVFPATGEIQGPVPLAGPADVDEAVQAAHAAFASWRAWKPAERRRVLVRLTELIRAQAAELGRLSVLDNGMPYGLAMHLAGSLAAWGEYYAGWADKIEGRVTSVPAQGRELAYTMPEPYGVVGIILTWNGPLISVGMKVMPALAAGNTVVIKPSELTPYTSEHLMRLVREAGIPDGVVNLVLGGPDAGEALVRHPLVEKVSFTGGPTTARKILAACAESLKPAVLELGGKSANLVFPDGDLDLLARVNTSSVFETLAGQGCAIPSRMLIHESVYDQVAEKVVARASGLRFGDPFDPSTNVGPVVTAAARDRILGTIDRARSGGAGKLLAGGGAPDGDLTGGGFYVEPTVFGDVDPASELGQVEVFGPVLSLMRFSTEDEAVAIANSTYYGLASYVYTRDIGRVNRLAARLRAGGVYVNGAPPVVGCELPFGGVGLSGFGREGGQEGLLEFVRTKAVAIA</sequence>
<evidence type="ECO:0000259" key="5">
    <source>
        <dbReference type="Pfam" id="PF00171"/>
    </source>
</evidence>
<comment type="similarity">
    <text evidence="1 4">Belongs to the aldehyde dehydrogenase family.</text>
</comment>
<dbReference type="SUPFAM" id="SSF53720">
    <property type="entry name" value="ALDH-like"/>
    <property type="match status" value="1"/>
</dbReference>
<proteinExistence type="inferred from homology"/>
<evidence type="ECO:0000256" key="3">
    <source>
        <dbReference type="PROSITE-ProRule" id="PRU10007"/>
    </source>
</evidence>
<feature type="domain" description="Aldehyde dehydrogenase" evidence="5">
    <location>
        <begin position="25"/>
        <end position="484"/>
    </location>
</feature>
<gene>
    <name evidence="6" type="ORF">BL253_04300</name>
</gene>
<dbReference type="Pfam" id="PF00171">
    <property type="entry name" value="Aldedh"/>
    <property type="match status" value="1"/>
</dbReference>
<feature type="active site" evidence="3">
    <location>
        <position position="254"/>
    </location>
</feature>
<dbReference type="AlphaFoldDB" id="A0A1V2II99"/>
<comment type="caution">
    <text evidence="6">The sequence shown here is derived from an EMBL/GenBank/DDBJ whole genome shotgun (WGS) entry which is preliminary data.</text>
</comment>
<dbReference type="Proteomes" id="UP000188929">
    <property type="component" value="Unassembled WGS sequence"/>
</dbReference>
<evidence type="ECO:0000256" key="1">
    <source>
        <dbReference type="ARBA" id="ARBA00009986"/>
    </source>
</evidence>